<organism evidence="2 3">
    <name type="scientific">Agaribacillus aureus</name>
    <dbReference type="NCBI Taxonomy" id="3051825"/>
    <lineage>
        <taxon>Bacteria</taxon>
        <taxon>Pseudomonadati</taxon>
        <taxon>Bacteroidota</taxon>
        <taxon>Cytophagia</taxon>
        <taxon>Cytophagales</taxon>
        <taxon>Splendidivirgaceae</taxon>
        <taxon>Agaribacillus</taxon>
    </lineage>
</organism>
<dbReference type="RefSeq" id="WP_346762691.1">
    <property type="nucleotide sequence ID" value="NZ_JAUJEB010000015.1"/>
</dbReference>
<evidence type="ECO:0000313" key="2">
    <source>
        <dbReference type="EMBL" id="MDN5217355.1"/>
    </source>
</evidence>
<accession>A0ABT8LKV6</accession>
<proteinExistence type="predicted"/>
<sequence>MMDNYVYDLFFSYRRVNIPEEKEYGLRWIRTFKSRIAYWLHLELGYEPKIFFDEAIETGQIWRDELKNGLKTAKVMVAIWNPPYFNSKWCCAEWQSFELRAQEVIGSKVLFPVKVFDGDNFPEKAKSREWKDYVALFSNEEYFWKGPKALQLEDEVKVFSKLLAKSIRNPPQFSDFKLAPLPESSKVQPKVKLQNFT</sequence>
<dbReference type="EMBL" id="JAUJEB010000015">
    <property type="protein sequence ID" value="MDN5217355.1"/>
    <property type="molecule type" value="Genomic_DNA"/>
</dbReference>
<gene>
    <name evidence="2" type="ORF">QQ020_35100</name>
</gene>
<comment type="caution">
    <text evidence="2">The sequence shown here is derived from an EMBL/GenBank/DDBJ whole genome shotgun (WGS) entry which is preliminary data.</text>
</comment>
<evidence type="ECO:0000259" key="1">
    <source>
        <dbReference type="PROSITE" id="PS50104"/>
    </source>
</evidence>
<name>A0ABT8LKV6_9BACT</name>
<keyword evidence="2" id="KW-0675">Receptor</keyword>
<feature type="domain" description="TIR" evidence="1">
    <location>
        <begin position="5"/>
        <end position="162"/>
    </location>
</feature>
<keyword evidence="3" id="KW-1185">Reference proteome</keyword>
<protein>
    <submittedName>
        <fullName evidence="2">Toll/interleukin-1 receptor domain-containing protein</fullName>
    </submittedName>
</protein>
<dbReference type="Proteomes" id="UP001172083">
    <property type="component" value="Unassembled WGS sequence"/>
</dbReference>
<dbReference type="Pfam" id="PF13676">
    <property type="entry name" value="TIR_2"/>
    <property type="match status" value="1"/>
</dbReference>
<dbReference type="InterPro" id="IPR035897">
    <property type="entry name" value="Toll_tir_struct_dom_sf"/>
</dbReference>
<dbReference type="PROSITE" id="PS50104">
    <property type="entry name" value="TIR"/>
    <property type="match status" value="1"/>
</dbReference>
<reference evidence="2" key="1">
    <citation type="submission" date="2023-06" db="EMBL/GenBank/DDBJ databases">
        <title>Genomic of Agaribacillus aureum.</title>
        <authorList>
            <person name="Wang G."/>
        </authorList>
    </citation>
    <scope>NUCLEOTIDE SEQUENCE</scope>
    <source>
        <strain evidence="2">BMA12</strain>
    </source>
</reference>
<dbReference type="SUPFAM" id="SSF52200">
    <property type="entry name" value="Toll/Interleukin receptor TIR domain"/>
    <property type="match status" value="1"/>
</dbReference>
<dbReference type="InterPro" id="IPR000157">
    <property type="entry name" value="TIR_dom"/>
</dbReference>
<evidence type="ECO:0000313" key="3">
    <source>
        <dbReference type="Proteomes" id="UP001172083"/>
    </source>
</evidence>
<dbReference type="Gene3D" id="3.40.50.10140">
    <property type="entry name" value="Toll/interleukin-1 receptor homology (TIR) domain"/>
    <property type="match status" value="1"/>
</dbReference>